<keyword evidence="3" id="KW-1185">Reference proteome</keyword>
<keyword evidence="1" id="KW-0472">Membrane</keyword>
<keyword evidence="1" id="KW-1133">Transmembrane helix</keyword>
<feature type="transmembrane region" description="Helical" evidence="1">
    <location>
        <begin position="42"/>
        <end position="63"/>
    </location>
</feature>
<dbReference type="RefSeq" id="WP_073209376.1">
    <property type="nucleotide sequence ID" value="NZ_FRCL01000008.1"/>
</dbReference>
<evidence type="ECO:0008006" key="4">
    <source>
        <dbReference type="Google" id="ProtNLM"/>
    </source>
</evidence>
<dbReference type="Proteomes" id="UP000184092">
    <property type="component" value="Unassembled WGS sequence"/>
</dbReference>
<gene>
    <name evidence="2" type="ORF">SAMN05216269_10871</name>
</gene>
<organism evidence="2 3">
    <name type="scientific">Flavobacterium xinjiangense</name>
    <dbReference type="NCBI Taxonomy" id="178356"/>
    <lineage>
        <taxon>Bacteria</taxon>
        <taxon>Pseudomonadati</taxon>
        <taxon>Bacteroidota</taxon>
        <taxon>Flavobacteriia</taxon>
        <taxon>Flavobacteriales</taxon>
        <taxon>Flavobacteriaceae</taxon>
        <taxon>Flavobacterium</taxon>
    </lineage>
</organism>
<dbReference type="AlphaFoldDB" id="A0A1M7MCM9"/>
<dbReference type="EMBL" id="FRCL01000008">
    <property type="protein sequence ID" value="SHM88487.1"/>
    <property type="molecule type" value="Genomic_DNA"/>
</dbReference>
<evidence type="ECO:0000313" key="2">
    <source>
        <dbReference type="EMBL" id="SHM88487.1"/>
    </source>
</evidence>
<sequence length="330" mass="37761">MSANLPQHNTEDQEIDLTQISKKIRSFFDKINALIFDSIQFFIKNAIVILFLVVVGVGIGLFLDHTQKSYDSQIIVTPNFGSTDYLYSKIDLIQSKINEGDTVFLKEMVGIDKPKELKKIEIKPITDVYKFIENKTENFELIKLLSADGDINKILEDKLTSKNYTFHTIALKTNGLTNDKTTIQPLLNYLNKSDYFTKIQKISIKNVEIKMSQNDTIISQINKVLNGFSNMVNGAQKSDKLVYYNENTQLNDVIKTKDNLINEQGIRRISLAGFDKIVKDNSFILNVESKNTINGKLKLVLPILFLLIFILIHFFIAFYRKQSVKANLNN</sequence>
<proteinExistence type="predicted"/>
<name>A0A1M7MCM9_9FLAO</name>
<dbReference type="STRING" id="178356.SAMN05216269_10871"/>
<feature type="transmembrane region" description="Helical" evidence="1">
    <location>
        <begin position="299"/>
        <end position="319"/>
    </location>
</feature>
<evidence type="ECO:0000256" key="1">
    <source>
        <dbReference type="SAM" id="Phobius"/>
    </source>
</evidence>
<protein>
    <recommendedName>
        <fullName evidence="4">Chain length determinant protein</fullName>
    </recommendedName>
</protein>
<keyword evidence="1" id="KW-0812">Transmembrane</keyword>
<reference evidence="3" key="1">
    <citation type="submission" date="2016-11" db="EMBL/GenBank/DDBJ databases">
        <authorList>
            <person name="Varghese N."/>
            <person name="Submissions S."/>
        </authorList>
    </citation>
    <scope>NUCLEOTIDE SEQUENCE [LARGE SCALE GENOMIC DNA]</scope>
    <source>
        <strain evidence="3">CGMCC 1.2749</strain>
    </source>
</reference>
<evidence type="ECO:0000313" key="3">
    <source>
        <dbReference type="Proteomes" id="UP000184092"/>
    </source>
</evidence>
<accession>A0A1M7MCM9</accession>
<dbReference type="OrthoDB" id="1452530at2"/>